<dbReference type="OrthoDB" id="5874030at2759"/>
<feature type="coiled-coil region" evidence="1">
    <location>
        <begin position="7"/>
        <end position="73"/>
    </location>
</feature>
<evidence type="ECO:0000256" key="1">
    <source>
        <dbReference type="SAM" id="Coils"/>
    </source>
</evidence>
<protein>
    <submittedName>
        <fullName evidence="4">Meiosis-specific nuclear structural protein 1</fullName>
    </submittedName>
</protein>
<dbReference type="STRING" id="334426.A0A0R3Q2T3"/>
<reference evidence="2 3" key="2">
    <citation type="submission" date="2018-11" db="EMBL/GenBank/DDBJ databases">
        <authorList>
            <consortium name="Pathogen Informatics"/>
        </authorList>
    </citation>
    <scope>NUCLEOTIDE SEQUENCE [LARGE SCALE GENOMIC DNA]</scope>
    <source>
        <strain evidence="2 3">Costa Rica</strain>
    </source>
</reference>
<keyword evidence="3" id="KW-1185">Reference proteome</keyword>
<gene>
    <name evidence="2" type="ORF">ACOC_LOCUS13382</name>
</gene>
<proteinExistence type="predicted"/>
<keyword evidence="1" id="KW-0175">Coiled coil</keyword>
<reference evidence="4" key="1">
    <citation type="submission" date="2017-02" db="UniProtKB">
        <authorList>
            <consortium name="WormBaseParasite"/>
        </authorList>
    </citation>
    <scope>IDENTIFICATION</scope>
</reference>
<sequence>TFVICRIEAEEAERNRCEEEKIVREREAQIRRKEEEQRRHLEAEYLREQERVRKVLEEALERAKHEAEITRKAKVYKHVLEAADKTPELERRLLGVDPETGDRILQEVQFVLSARSQSRQTISEAEMMSVAGNDGGKTSPRRKQIASAHQFVLADDHPIRRANEFSGYQKASCFVEN</sequence>
<dbReference type="Proteomes" id="UP000267027">
    <property type="component" value="Unassembled WGS sequence"/>
</dbReference>
<organism evidence="4">
    <name type="scientific">Angiostrongylus costaricensis</name>
    <name type="common">Nematode worm</name>
    <dbReference type="NCBI Taxonomy" id="334426"/>
    <lineage>
        <taxon>Eukaryota</taxon>
        <taxon>Metazoa</taxon>
        <taxon>Ecdysozoa</taxon>
        <taxon>Nematoda</taxon>
        <taxon>Chromadorea</taxon>
        <taxon>Rhabditida</taxon>
        <taxon>Rhabditina</taxon>
        <taxon>Rhabditomorpha</taxon>
        <taxon>Strongyloidea</taxon>
        <taxon>Metastrongylidae</taxon>
        <taxon>Angiostrongylus</taxon>
    </lineage>
</organism>
<dbReference type="EMBL" id="UYYA01005984">
    <property type="protein sequence ID" value="VDM64967.1"/>
    <property type="molecule type" value="Genomic_DNA"/>
</dbReference>
<evidence type="ECO:0000313" key="3">
    <source>
        <dbReference type="Proteomes" id="UP000267027"/>
    </source>
</evidence>
<name>A0A0R3Q2T3_ANGCS</name>
<dbReference type="WBParaSite" id="ACOC_0001338101-mRNA-1">
    <property type="protein sequence ID" value="ACOC_0001338101-mRNA-1"/>
    <property type="gene ID" value="ACOC_0001338101"/>
</dbReference>
<evidence type="ECO:0000313" key="4">
    <source>
        <dbReference type="WBParaSite" id="ACOC_0001338101-mRNA-1"/>
    </source>
</evidence>
<dbReference type="AlphaFoldDB" id="A0A0R3Q2T3"/>
<evidence type="ECO:0000313" key="2">
    <source>
        <dbReference type="EMBL" id="VDM64967.1"/>
    </source>
</evidence>
<accession>A0A0R3Q2T3</accession>